<feature type="region of interest" description="Disordered" evidence="1">
    <location>
        <begin position="1969"/>
        <end position="1989"/>
    </location>
</feature>
<feature type="compositionally biased region" description="Basic and acidic residues" evidence="1">
    <location>
        <begin position="536"/>
        <end position="560"/>
    </location>
</feature>
<dbReference type="SUPFAM" id="SSF53098">
    <property type="entry name" value="Ribonuclease H-like"/>
    <property type="match status" value="1"/>
</dbReference>
<reference evidence="3 4" key="1">
    <citation type="submission" date="2016-02" db="EMBL/GenBank/DDBJ databases">
        <title>Genome analysis of coral dinoflagellate symbionts highlights evolutionary adaptations to a symbiotic lifestyle.</title>
        <authorList>
            <person name="Aranda M."/>
            <person name="Li Y."/>
            <person name="Liew Y.J."/>
            <person name="Baumgarten S."/>
            <person name="Simakov O."/>
            <person name="Wilson M."/>
            <person name="Piel J."/>
            <person name="Ashoor H."/>
            <person name="Bougouffa S."/>
            <person name="Bajic V.B."/>
            <person name="Ryu T."/>
            <person name="Ravasi T."/>
            <person name="Bayer T."/>
            <person name="Micklem G."/>
            <person name="Kim H."/>
            <person name="Bhak J."/>
            <person name="Lajeunesse T.C."/>
            <person name="Voolstra C.R."/>
        </authorList>
    </citation>
    <scope>NUCLEOTIDE SEQUENCE [LARGE SCALE GENOMIC DNA]</scope>
    <source>
        <strain evidence="3 4">CCMP2467</strain>
    </source>
</reference>
<protein>
    <submittedName>
        <fullName evidence="3">Retrovirus-related Pol polyprotein from transposon TNT 1-94</fullName>
    </submittedName>
</protein>
<evidence type="ECO:0000313" key="3">
    <source>
        <dbReference type="EMBL" id="OLQ11047.1"/>
    </source>
</evidence>
<keyword evidence="4" id="KW-1185">Reference proteome</keyword>
<dbReference type="Gene3D" id="3.30.420.10">
    <property type="entry name" value="Ribonuclease H-like superfamily/Ribonuclease H"/>
    <property type="match status" value="1"/>
</dbReference>
<feature type="domain" description="Integrase catalytic" evidence="2">
    <location>
        <begin position="124"/>
        <end position="288"/>
    </location>
</feature>
<evidence type="ECO:0000313" key="4">
    <source>
        <dbReference type="Proteomes" id="UP000186817"/>
    </source>
</evidence>
<dbReference type="Proteomes" id="UP000186817">
    <property type="component" value="Unassembled WGS sequence"/>
</dbReference>
<organism evidence="3 4">
    <name type="scientific">Symbiodinium microadriaticum</name>
    <name type="common">Dinoflagellate</name>
    <name type="synonym">Zooxanthella microadriatica</name>
    <dbReference type="NCBI Taxonomy" id="2951"/>
    <lineage>
        <taxon>Eukaryota</taxon>
        <taxon>Sar</taxon>
        <taxon>Alveolata</taxon>
        <taxon>Dinophyceae</taxon>
        <taxon>Suessiales</taxon>
        <taxon>Symbiodiniaceae</taxon>
        <taxon>Symbiodinium</taxon>
    </lineage>
</organism>
<feature type="compositionally biased region" description="Acidic residues" evidence="1">
    <location>
        <begin position="1345"/>
        <end position="1365"/>
    </location>
</feature>
<feature type="region of interest" description="Disordered" evidence="1">
    <location>
        <begin position="1336"/>
        <end position="1365"/>
    </location>
</feature>
<sequence>MRQYQCACAEAHEQVAGVFMGRLPVNCQLIVTFFGDRPAPDAPIAAETQPVIKPVPGVQSVTDQRKVREYLQRLHVGLGHCGRAEFLQHLKDAGAATWLLRQAERFTCPLCEAQRAPDAHAVIGSARPRSFNSVVSIDTLDLTLERDSVQHRVFLLTAVDTATSFARVFHLAAGDSATAVQQLEQGWFLPYGAPEYIYCDPDTIFRSDQFGQCLARHSVVQRLSAAQAPYQHGQIERLHRTLRMQAQKVFLEERSCSPFDAATAVIQARNELMRVEGVSPSVLVFGKLPKAPPGLAEADEDYQLLAERLHREDPLYETLMLRRVAARTAWVQSEVRDRTARISATRPRPYKGPYYKGQVVLVYRRRKGDAANPGHKGVWLGPGEVVAVESTSDKLVPRVIYVTVHGRLFLCSPEQLRPVSVKAEWVRTQLQQSQSLQPTFQDMRMARGTDVRAERPTSAEWEAVHEVPDTHVSVEDLKEEADYEPLPQAPPTPVPGTPVPGTPAPGTPRPSVVAPPLVPLDLPTPAGGEAPADVGSLKRGDKRPHGEHADVELESQHRAELGPGAGSLLEGSPLQPSSSTVLRGDESRGSRARSRTPSRNPPARESSLWAFADFEGDAADHAAEAWYSESKEHDYSGLALGVEFDVDFEELENDESIRHIIKELCFDATAVHKRKAEINERYLTASEKQMFREAKRAEWSQWVANEVVELLSRRGVDPQRVISSRWVLTWKHVGDQPDGEKRAKARLVIRGFKDPDLGQYSTASPTLSRQGRHAILTIAAHHQYRLFTLDAKTAFLAGDRSSRVKPIYAELPRDLVQDQGYDEDTIARIKKVPYGLSEAPLAWYRRLTAELEACGFEQVPADRCIFVLRDKRDRSRVLGIVGAHVDDLLIAGCSAGVDSQFEEALQKLVARLPFGERKYADVAPVLYTGLNLRQHPLTKTITVDQAHYIEKLRETPLKPLKDGLLDKSGQTKFWSQLGALLWVAVNTRPDVAYDISHYASFGTRPEKRHIVALNKIVKTLQSQTCTLTFQKVAQRWEDLALVVFTDAGDGSTCWLLTAAVTVAQGAPLEQGGIQHDVNYEYESMDSNKDDEKRVPQFSGKLDEYRDYRKRALLYFNGLEDSKQNLAAPRLIANLGGAAFECFRERDPAEFRNTRGVAQLLAVLDERFQFTPEQELSDKLEDLLFRLRRRRGEESTSFVTRFETSLAKVEELITEEQRAERRRQADLQRSEYRRASLDYMVARRQHELTVAGLATGQEPPAEPIAPAPPADLPQLQPFRFPEVVKGFIFLRHIGISLQTRASLLRSSGGSLRYDRVSDLLRRTELDALVASRAQATSHGHGFFADAPEDEDPFEESEGDELEEDYDDDDEYGAFAEGEETELTEEDAVEDEDGDEYSVAMMGYLEARKRLLNLKKARGFKEPVDGHASGKGGHGGTERDRREHRDRDRGRATTPSRRPDFSWRDKEQRRSSQKSYAGRRPRTPPPTRGSGLKGGGKTKTKNKGKGHRASSSSRRGEPAGSQYLGMAISEPKVELDFRPEFSYMAYATAATSTSTSSARPRTSQEFSYVSRQSFSHLESFVEECLTLDRLMGLEPASPESAESCCLVTPPGYAILDTGCTSTLVGDENERLWSAELERKTGGALKPEQGDSDVKFEGINGETRASYRVKYPVRIGPRDGFIQAAVIPGKAPFLLSIQALRAMRAKLDCEHDVLEVPGIGKVPLETNAVGHYLLPLLDFSSGHAFASAEAGLGPDSELVIDEAVSRSDGYAIGALVRLAKVKAAQIGYRSKVFRRPPARLERAWVLVMPLPPVGVCACLVKPDTIQPPRYAHCSHHMIEAFGNATGNTFHCSHCRLKCRECKGRVARVVKATGEIQYSHRKDCAVTPIPGPSAFSLLADGDLVQVEGAPETIDKGGLITYPFSVRRVAMLPSKLEQLKENDRRASEFSLETVNQKPAEQEIKTLKTSGALTGATSTGYPVGHPHPKVPQPAAAAASSSPELGAVMTAVREMLAKEYAAIPQKPDVTMSGESSIVAQIMELEGQAMELMTRAAHLRQQIGMPVNRFLAGPTAQATSQGSTPSSQWPGVSSTAVSDPDASDAWEALRLR</sequence>
<feature type="compositionally biased region" description="Polar residues" evidence="1">
    <location>
        <begin position="2068"/>
        <end position="2089"/>
    </location>
</feature>
<feature type="compositionally biased region" description="Basic residues" evidence="1">
    <location>
        <begin position="1494"/>
        <end position="1506"/>
    </location>
</feature>
<dbReference type="GO" id="GO:0015074">
    <property type="term" value="P:DNA integration"/>
    <property type="evidence" value="ECO:0007669"/>
    <property type="project" value="InterPro"/>
</dbReference>
<name>A0A1Q9EUH1_SYMMI</name>
<proteinExistence type="predicted"/>
<dbReference type="InterPro" id="IPR001584">
    <property type="entry name" value="Integrase_cat-core"/>
</dbReference>
<feature type="compositionally biased region" description="Basic and acidic residues" evidence="1">
    <location>
        <begin position="1434"/>
        <end position="1468"/>
    </location>
</feature>
<evidence type="ECO:0000256" key="1">
    <source>
        <dbReference type="SAM" id="MobiDB-lite"/>
    </source>
</evidence>
<dbReference type="InterPro" id="IPR050951">
    <property type="entry name" value="Retrovirus_Pol_polyprotein"/>
</dbReference>
<feature type="region of interest" description="Disordered" evidence="1">
    <location>
        <begin position="1419"/>
        <end position="1519"/>
    </location>
</feature>
<dbReference type="InterPro" id="IPR013103">
    <property type="entry name" value="RVT_2"/>
</dbReference>
<gene>
    <name evidence="3" type="ORF">AK812_SmicGene5123</name>
</gene>
<evidence type="ECO:0000259" key="2">
    <source>
        <dbReference type="PROSITE" id="PS50994"/>
    </source>
</evidence>
<dbReference type="InterPro" id="IPR012337">
    <property type="entry name" value="RNaseH-like_sf"/>
</dbReference>
<feature type="compositionally biased region" description="Pro residues" evidence="1">
    <location>
        <begin position="487"/>
        <end position="508"/>
    </location>
</feature>
<dbReference type="InterPro" id="IPR036397">
    <property type="entry name" value="RNaseH_sf"/>
</dbReference>
<dbReference type="EMBL" id="LSRX01000066">
    <property type="protein sequence ID" value="OLQ11047.1"/>
    <property type="molecule type" value="Genomic_DNA"/>
</dbReference>
<dbReference type="GO" id="GO:0003676">
    <property type="term" value="F:nucleic acid binding"/>
    <property type="evidence" value="ECO:0007669"/>
    <property type="project" value="InterPro"/>
</dbReference>
<feature type="compositionally biased region" description="Low complexity" evidence="1">
    <location>
        <begin position="509"/>
        <end position="525"/>
    </location>
</feature>
<dbReference type="PANTHER" id="PTHR37984:SF5">
    <property type="entry name" value="PROTEIN NYNRIN-LIKE"/>
    <property type="match status" value="1"/>
</dbReference>
<dbReference type="PANTHER" id="PTHR37984">
    <property type="entry name" value="PROTEIN CBG26694"/>
    <property type="match status" value="1"/>
</dbReference>
<comment type="caution">
    <text evidence="3">The sequence shown here is derived from an EMBL/GenBank/DDBJ whole genome shotgun (WGS) entry which is preliminary data.</text>
</comment>
<feature type="region of interest" description="Disordered" evidence="1">
    <location>
        <begin position="480"/>
        <end position="606"/>
    </location>
</feature>
<dbReference type="OrthoDB" id="429343at2759"/>
<dbReference type="PROSITE" id="PS50994">
    <property type="entry name" value="INTEGRASE"/>
    <property type="match status" value="1"/>
</dbReference>
<feature type="region of interest" description="Disordered" evidence="1">
    <location>
        <begin position="2066"/>
        <end position="2104"/>
    </location>
</feature>
<dbReference type="Pfam" id="PF07727">
    <property type="entry name" value="RVT_2"/>
    <property type="match status" value="1"/>
</dbReference>
<accession>A0A1Q9EUH1</accession>